<dbReference type="InterPro" id="IPR012676">
    <property type="entry name" value="TGS-like"/>
</dbReference>
<dbReference type="InterPro" id="IPR043519">
    <property type="entry name" value="NT_sf"/>
</dbReference>
<dbReference type="SUPFAM" id="SSF81301">
    <property type="entry name" value="Nucleotidyltransferase"/>
    <property type="match status" value="1"/>
</dbReference>
<name>A0A955J263_UNCKA</name>
<organism evidence="3 4">
    <name type="scientific">candidate division WWE3 bacterium</name>
    <dbReference type="NCBI Taxonomy" id="2053526"/>
    <lineage>
        <taxon>Bacteria</taxon>
        <taxon>Katanobacteria</taxon>
    </lineage>
</organism>
<dbReference type="FunFam" id="3.10.20.30:FF:000002">
    <property type="entry name" value="GTP pyrophosphokinase (RelA/SpoT)"/>
    <property type="match status" value="1"/>
</dbReference>
<reference evidence="3" key="2">
    <citation type="journal article" date="2021" name="Microbiome">
        <title>Successional dynamics and alternative stable states in a saline activated sludge microbial community over 9 years.</title>
        <authorList>
            <person name="Wang Y."/>
            <person name="Ye J."/>
            <person name="Ju F."/>
            <person name="Liu L."/>
            <person name="Boyd J.A."/>
            <person name="Deng Y."/>
            <person name="Parks D.H."/>
            <person name="Jiang X."/>
            <person name="Yin X."/>
            <person name="Woodcroft B.J."/>
            <person name="Tyson G.W."/>
            <person name="Hugenholtz P."/>
            <person name="Polz M.F."/>
            <person name="Zhang T."/>
        </authorList>
    </citation>
    <scope>NUCLEOTIDE SEQUENCE</scope>
    <source>
        <strain evidence="3">HKST-UBA79</strain>
    </source>
</reference>
<dbReference type="InterPro" id="IPR033655">
    <property type="entry name" value="TGS_RelA/SpoT"/>
</dbReference>
<reference evidence="3" key="1">
    <citation type="submission" date="2020-04" db="EMBL/GenBank/DDBJ databases">
        <authorList>
            <person name="Zhang T."/>
        </authorList>
    </citation>
    <scope>NUCLEOTIDE SEQUENCE</scope>
    <source>
        <strain evidence="3">HKST-UBA79</strain>
    </source>
</reference>
<dbReference type="InterPro" id="IPR007685">
    <property type="entry name" value="RelA_SpoT"/>
</dbReference>
<accession>A0A955J263</accession>
<evidence type="ECO:0000256" key="1">
    <source>
        <dbReference type="ARBA" id="ARBA00007476"/>
    </source>
</evidence>
<comment type="caution">
    <text evidence="3">The sequence shown here is derived from an EMBL/GenBank/DDBJ whole genome shotgun (WGS) entry which is preliminary data.</text>
</comment>
<dbReference type="SUPFAM" id="SSF81271">
    <property type="entry name" value="TGS-like"/>
    <property type="match status" value="1"/>
</dbReference>
<dbReference type="CDD" id="cd01668">
    <property type="entry name" value="TGS_RSH"/>
    <property type="match status" value="1"/>
</dbReference>
<dbReference type="SUPFAM" id="SSF109604">
    <property type="entry name" value="HD-domain/PDEase-like"/>
    <property type="match status" value="1"/>
</dbReference>
<dbReference type="CDD" id="cd05399">
    <property type="entry name" value="NT_Rel-Spo_like"/>
    <property type="match status" value="1"/>
</dbReference>
<dbReference type="PROSITE" id="PS51880">
    <property type="entry name" value="TGS"/>
    <property type="match status" value="1"/>
</dbReference>
<dbReference type="PANTHER" id="PTHR21262:SF31">
    <property type="entry name" value="GTP PYROPHOSPHOKINASE"/>
    <property type="match status" value="1"/>
</dbReference>
<dbReference type="AlphaFoldDB" id="A0A955J263"/>
<dbReference type="Gene3D" id="1.10.3210.10">
    <property type="entry name" value="Hypothetical protein af1432"/>
    <property type="match status" value="1"/>
</dbReference>
<dbReference type="PANTHER" id="PTHR21262">
    <property type="entry name" value="GUANOSINE-3',5'-BIS DIPHOSPHATE 3'-PYROPHOSPHOHYDROLASE"/>
    <property type="match status" value="1"/>
</dbReference>
<sequence>MESIVKRSQKFAKKFHSKDLRLSGETVYEHTLRVFHTLEDSGVVDERILSASILHHALDKSDALVDELSSTFSSEIAQLTRDFKRLTTLHVKLPESSNKFHDQIVLTFLNYAANLDVLTIRFADKTDNVKTSLVFPKDERIRISTRALEIYAPMCRLLGLTKFVTELEDNAFKILQPRSYHEIDKYLLWVTPYVQAFLDEATEVIRDLLIERGITPVLSSRIKSIYSIHKKNLYTQRKGVELQQDFSHLFDVAALRIIVDAIEDCYLAGSIIEALFDTIPIHTADYITHPKPNGYQSIHYVFNATTKFKAEVQIRTHQMHDASTFGISSHVFYKTGADLKRKLLEDPAWLKKINYWQHDEYVTAYGEIKHKNVYVFTPKGDIIVLPKNATSVDFAYAIHDDVGNSCVGCKINGVIEKLNTPLDNGDTVEILTRSNKTMPSKDWLLFVKTSRARTSIKKKLK</sequence>
<dbReference type="SMART" id="SM00954">
    <property type="entry name" value="RelA_SpoT"/>
    <property type="match status" value="1"/>
</dbReference>
<proteinExistence type="inferred from homology"/>
<dbReference type="Pfam" id="PF02824">
    <property type="entry name" value="TGS"/>
    <property type="match status" value="1"/>
</dbReference>
<dbReference type="EMBL" id="JAGQNX010000106">
    <property type="protein sequence ID" value="MCA9308551.1"/>
    <property type="molecule type" value="Genomic_DNA"/>
</dbReference>
<evidence type="ECO:0000313" key="3">
    <source>
        <dbReference type="EMBL" id="MCA9308551.1"/>
    </source>
</evidence>
<dbReference type="Gene3D" id="3.10.20.30">
    <property type="match status" value="1"/>
</dbReference>
<dbReference type="InterPro" id="IPR004095">
    <property type="entry name" value="TGS"/>
</dbReference>
<protein>
    <submittedName>
        <fullName evidence="3">Bifunctional (P)ppGpp synthetase/guanosine-3',5'-bis(Diphosphate) 3'-pyrophosphohydrolase</fullName>
    </submittedName>
</protein>
<dbReference type="Pfam" id="PF04607">
    <property type="entry name" value="RelA_SpoT"/>
    <property type="match status" value="1"/>
</dbReference>
<comment type="similarity">
    <text evidence="1">Belongs to the RelA/SpoT family.</text>
</comment>
<dbReference type="Pfam" id="PF13328">
    <property type="entry name" value="HD_4"/>
    <property type="match status" value="1"/>
</dbReference>
<evidence type="ECO:0000313" key="4">
    <source>
        <dbReference type="Proteomes" id="UP000740557"/>
    </source>
</evidence>
<feature type="domain" description="TGS" evidence="2">
    <location>
        <begin position="371"/>
        <end position="432"/>
    </location>
</feature>
<dbReference type="Proteomes" id="UP000740557">
    <property type="component" value="Unassembled WGS sequence"/>
</dbReference>
<gene>
    <name evidence="3" type="ORF">KC980_03490</name>
</gene>
<dbReference type="GO" id="GO:0015969">
    <property type="term" value="P:guanosine tetraphosphate metabolic process"/>
    <property type="evidence" value="ECO:0007669"/>
    <property type="project" value="InterPro"/>
</dbReference>
<dbReference type="InterPro" id="IPR012675">
    <property type="entry name" value="Beta-grasp_dom_sf"/>
</dbReference>
<dbReference type="Gene3D" id="3.30.460.10">
    <property type="entry name" value="Beta Polymerase, domain 2"/>
    <property type="match status" value="1"/>
</dbReference>
<evidence type="ECO:0000259" key="2">
    <source>
        <dbReference type="PROSITE" id="PS51880"/>
    </source>
</evidence>